<organism evidence="3 4">
    <name type="scientific">Shewanella mangrovi</name>
    <dbReference type="NCBI Taxonomy" id="1515746"/>
    <lineage>
        <taxon>Bacteria</taxon>
        <taxon>Pseudomonadati</taxon>
        <taxon>Pseudomonadota</taxon>
        <taxon>Gammaproteobacteria</taxon>
        <taxon>Alteromonadales</taxon>
        <taxon>Shewanellaceae</taxon>
        <taxon>Shewanella</taxon>
    </lineage>
</organism>
<evidence type="ECO:0000256" key="2">
    <source>
        <dbReference type="SAM" id="SignalP"/>
    </source>
</evidence>
<protein>
    <submittedName>
        <fullName evidence="3">Uncharacterized protein</fullName>
    </submittedName>
</protein>
<comment type="caution">
    <text evidence="3">The sequence shown here is derived from an EMBL/GenBank/DDBJ whole genome shotgun (WGS) entry which is preliminary data.</text>
</comment>
<feature type="compositionally biased region" description="Basic and acidic residues" evidence="1">
    <location>
        <begin position="33"/>
        <end position="80"/>
    </location>
</feature>
<keyword evidence="4" id="KW-1185">Reference proteome</keyword>
<accession>A0A094JIJ1</accession>
<reference evidence="3 4" key="1">
    <citation type="submission" date="2014-06" db="EMBL/GenBank/DDBJ databases">
        <title>Shewanella sp. YQH10.</title>
        <authorList>
            <person name="Liu Y."/>
            <person name="Zeng R."/>
        </authorList>
    </citation>
    <scope>NUCLEOTIDE SEQUENCE [LARGE SCALE GENOMIC DNA]</scope>
    <source>
        <strain evidence="3 4">YQH10</strain>
    </source>
</reference>
<dbReference type="Proteomes" id="UP000029264">
    <property type="component" value="Unassembled WGS sequence"/>
</dbReference>
<evidence type="ECO:0000256" key="1">
    <source>
        <dbReference type="SAM" id="MobiDB-lite"/>
    </source>
</evidence>
<gene>
    <name evidence="3" type="ORF">HR45_01170</name>
</gene>
<feature type="signal peptide" evidence="2">
    <location>
        <begin position="1"/>
        <end position="27"/>
    </location>
</feature>
<name>A0A094JIJ1_9GAMM</name>
<keyword evidence="2" id="KW-0732">Signal</keyword>
<dbReference type="AlphaFoldDB" id="A0A094JIJ1"/>
<evidence type="ECO:0000313" key="3">
    <source>
        <dbReference type="EMBL" id="KFZ39037.1"/>
    </source>
</evidence>
<dbReference type="eggNOG" id="ENOG5033D6Y">
    <property type="taxonomic scope" value="Bacteria"/>
</dbReference>
<dbReference type="RefSeq" id="WP_037438854.1">
    <property type="nucleotide sequence ID" value="NZ_JPEO01000001.1"/>
</dbReference>
<evidence type="ECO:0000313" key="4">
    <source>
        <dbReference type="Proteomes" id="UP000029264"/>
    </source>
</evidence>
<sequence length="188" mass="21418">MNKSIFSIACTTAVLLFGNTIINAAQAAPQEQHQNKGHADKGKANEHKSYGDQQQRQEYDNRGKGNDKDKHKFKDKDKGNGKQPMALERANPHSNAAYALSTHNKHVMQKHYHRILGKVDRHRRPKFNQGEVIPDRYRPYITPAPQTLVHRLTDLPRGCDVGYYQGYTVVYDPKTFVIVSLVDLLLNN</sequence>
<proteinExistence type="predicted"/>
<dbReference type="OrthoDB" id="9182157at2"/>
<dbReference type="EMBL" id="JPEO01000001">
    <property type="protein sequence ID" value="KFZ39037.1"/>
    <property type="molecule type" value="Genomic_DNA"/>
</dbReference>
<feature type="chain" id="PRO_5001900670" evidence="2">
    <location>
        <begin position="28"/>
        <end position="188"/>
    </location>
</feature>
<feature type="region of interest" description="Disordered" evidence="1">
    <location>
        <begin position="28"/>
        <end position="87"/>
    </location>
</feature>